<evidence type="ECO:0000256" key="5">
    <source>
        <dbReference type="ARBA" id="ARBA00023015"/>
    </source>
</evidence>
<evidence type="ECO:0000256" key="4">
    <source>
        <dbReference type="ARBA" id="ARBA00022695"/>
    </source>
</evidence>
<keyword evidence="5 9" id="KW-0805">Transcription regulation</keyword>
<evidence type="ECO:0000256" key="9">
    <source>
        <dbReference type="PIRNR" id="PIRNR000774"/>
    </source>
</evidence>
<sequence>MAISQRLEVRQSQSLVMTPQLQQAIKLLQYANLDLAAYVDQEVEQNPLLEHAASEETERDVAPAESRRGDEDDLDDRGGDAGDWDGAPPQLADWSRMPAGGGSDDDGGIASFEQRLADSVTLRDHLLNQALPLVADARERAIAESLVDNLDEAGYLAAGVDELAALLGTDAEAVESVRQRLLGLDPTGVFARSLAECLSAQLRERDRLDPAMQALMDNLALVEDRQFDRLRRLCGVEADDLSDMLAELRALDPRPALAFGGGTAQTVVPDILMHRHPDGGFTVELNRDTLPRVLVNNRYYARIAAEARSKDDTRYLNERLQSANWLTRALDQRAQTILRVTREIVRRQHLFFVKGIEFLRPMTLREVAESVDMHESTVSRVTANKHIATPRGTFELKSFFTAAIQGSDGQAHSAEAVRHRIKALIDAETPGKVLSDDRIVTILRGEGIDIARRTVAKYRESMGIPSSSRRKRAKAAAS</sequence>
<dbReference type="PROSITE" id="PS00717">
    <property type="entry name" value="SIGMA54_1"/>
    <property type="match status" value="1"/>
</dbReference>
<evidence type="ECO:0000256" key="3">
    <source>
        <dbReference type="ARBA" id="ARBA00022679"/>
    </source>
</evidence>
<evidence type="ECO:0000256" key="10">
    <source>
        <dbReference type="SAM" id="MobiDB-lite"/>
    </source>
</evidence>
<dbReference type="GO" id="GO:0001216">
    <property type="term" value="F:DNA-binding transcription activator activity"/>
    <property type="evidence" value="ECO:0007669"/>
    <property type="project" value="InterPro"/>
</dbReference>
<dbReference type="NCBIfam" id="NF009118">
    <property type="entry name" value="PRK12469.1"/>
    <property type="match status" value="1"/>
</dbReference>
<keyword evidence="6 9" id="KW-0731">Sigma factor</keyword>
<dbReference type="GO" id="GO:0016987">
    <property type="term" value="F:sigma factor activity"/>
    <property type="evidence" value="ECO:0007669"/>
    <property type="project" value="UniProtKB-KW"/>
</dbReference>
<evidence type="ECO:0000256" key="7">
    <source>
        <dbReference type="ARBA" id="ARBA00023125"/>
    </source>
</evidence>
<dbReference type="PANTHER" id="PTHR32248">
    <property type="entry name" value="RNA POLYMERASE SIGMA-54 FACTOR"/>
    <property type="match status" value="1"/>
</dbReference>
<dbReference type="PRINTS" id="PR00045">
    <property type="entry name" value="SIGMA54FCT"/>
</dbReference>
<dbReference type="GO" id="GO:0000428">
    <property type="term" value="C:DNA-directed RNA polymerase complex"/>
    <property type="evidence" value="ECO:0007669"/>
    <property type="project" value="UniProtKB-KW"/>
</dbReference>
<feature type="domain" description="RNA polymerase sigma factor 54 DNA-binding" evidence="11">
    <location>
        <begin position="314"/>
        <end position="472"/>
    </location>
</feature>
<keyword evidence="8 9" id="KW-0804">Transcription</keyword>
<feature type="domain" description="RNA polymerase sigma factor 54 core-binding" evidence="12">
    <location>
        <begin position="112"/>
        <end position="299"/>
    </location>
</feature>
<accession>A0A1G7TD47</accession>
<dbReference type="GO" id="GO:0003677">
    <property type="term" value="F:DNA binding"/>
    <property type="evidence" value="ECO:0007669"/>
    <property type="project" value="UniProtKB-KW"/>
</dbReference>
<evidence type="ECO:0000256" key="2">
    <source>
        <dbReference type="ARBA" id="ARBA00022478"/>
    </source>
</evidence>
<organism evidence="13 14">
    <name type="scientific">Limimonas halophila</name>
    <dbReference type="NCBI Taxonomy" id="1082479"/>
    <lineage>
        <taxon>Bacteria</taxon>
        <taxon>Pseudomonadati</taxon>
        <taxon>Pseudomonadota</taxon>
        <taxon>Alphaproteobacteria</taxon>
        <taxon>Rhodospirillales</taxon>
        <taxon>Rhodovibrionaceae</taxon>
        <taxon>Limimonas</taxon>
    </lineage>
</organism>
<dbReference type="Pfam" id="PF04552">
    <property type="entry name" value="Sigma54_DBD"/>
    <property type="match status" value="1"/>
</dbReference>
<evidence type="ECO:0000259" key="12">
    <source>
        <dbReference type="Pfam" id="PF04963"/>
    </source>
</evidence>
<dbReference type="NCBIfam" id="NF004596">
    <property type="entry name" value="PRK05932.1-3"/>
    <property type="match status" value="1"/>
</dbReference>
<reference evidence="13 14" key="1">
    <citation type="submission" date="2016-10" db="EMBL/GenBank/DDBJ databases">
        <authorList>
            <person name="de Groot N.N."/>
        </authorList>
    </citation>
    <scope>NUCLEOTIDE SEQUENCE [LARGE SCALE GENOMIC DNA]</scope>
    <source>
        <strain evidence="13 14">DSM 25584</strain>
    </source>
</reference>
<dbReference type="EMBL" id="FNCE01000009">
    <property type="protein sequence ID" value="SDG33155.1"/>
    <property type="molecule type" value="Genomic_DNA"/>
</dbReference>
<feature type="region of interest" description="Disordered" evidence="10">
    <location>
        <begin position="49"/>
        <end position="110"/>
    </location>
</feature>
<keyword evidence="14" id="KW-1185">Reference proteome</keyword>
<dbReference type="Gene3D" id="1.10.10.1330">
    <property type="entry name" value="RNA polymerase sigma-54 factor, core-binding domain"/>
    <property type="match status" value="1"/>
</dbReference>
<dbReference type="Gene3D" id="1.10.10.60">
    <property type="entry name" value="Homeodomain-like"/>
    <property type="match status" value="1"/>
</dbReference>
<gene>
    <name evidence="13" type="ORF">SAMN05216241_10925</name>
</gene>
<dbReference type="NCBIfam" id="TIGR02395">
    <property type="entry name" value="rpoN_sigma"/>
    <property type="match status" value="1"/>
</dbReference>
<keyword evidence="3 9" id="KW-0808">Transferase</keyword>
<dbReference type="PROSITE" id="PS00718">
    <property type="entry name" value="SIGMA54_2"/>
    <property type="match status" value="1"/>
</dbReference>
<keyword evidence="2 9" id="KW-0240">DNA-directed RNA polymerase</keyword>
<evidence type="ECO:0000313" key="14">
    <source>
        <dbReference type="Proteomes" id="UP000199415"/>
    </source>
</evidence>
<dbReference type="AlphaFoldDB" id="A0A1G7TD47"/>
<evidence type="ECO:0000256" key="6">
    <source>
        <dbReference type="ARBA" id="ARBA00023082"/>
    </source>
</evidence>
<evidence type="ECO:0000256" key="8">
    <source>
        <dbReference type="ARBA" id="ARBA00023163"/>
    </source>
</evidence>
<evidence type="ECO:0000256" key="1">
    <source>
        <dbReference type="ARBA" id="ARBA00008798"/>
    </source>
</evidence>
<dbReference type="STRING" id="1082479.SAMN05216241_10925"/>
<dbReference type="InterPro" id="IPR007634">
    <property type="entry name" value="RNA_pol_sigma_54_DNA-bd"/>
</dbReference>
<evidence type="ECO:0000259" key="11">
    <source>
        <dbReference type="Pfam" id="PF04552"/>
    </source>
</evidence>
<keyword evidence="4 9" id="KW-0548">Nucleotidyltransferase</keyword>
<dbReference type="InterPro" id="IPR000394">
    <property type="entry name" value="RNA_pol_sigma_54"/>
</dbReference>
<dbReference type="GO" id="GO:0006352">
    <property type="term" value="P:DNA-templated transcription initiation"/>
    <property type="evidence" value="ECO:0007669"/>
    <property type="project" value="InterPro"/>
</dbReference>
<dbReference type="OrthoDB" id="9814402at2"/>
<proteinExistence type="inferred from homology"/>
<evidence type="ECO:0000313" key="13">
    <source>
        <dbReference type="EMBL" id="SDG33155.1"/>
    </source>
</evidence>
<dbReference type="PROSITE" id="PS50044">
    <property type="entry name" value="SIGMA54_3"/>
    <property type="match status" value="1"/>
</dbReference>
<keyword evidence="7 9" id="KW-0238">DNA-binding</keyword>
<dbReference type="PANTHER" id="PTHR32248:SF4">
    <property type="entry name" value="RNA POLYMERASE SIGMA-54 FACTOR"/>
    <property type="match status" value="1"/>
</dbReference>
<protein>
    <recommendedName>
        <fullName evidence="9">RNA polymerase sigma-54 factor</fullName>
    </recommendedName>
</protein>
<comment type="function">
    <text evidence="9">Sigma factors are initiation factors that promote the attachment of RNA polymerase to specific initiation sites and are then released.</text>
</comment>
<comment type="similarity">
    <text evidence="1 9">Belongs to the sigma-54 factor family.</text>
</comment>
<dbReference type="GO" id="GO:0016779">
    <property type="term" value="F:nucleotidyltransferase activity"/>
    <property type="evidence" value="ECO:0007669"/>
    <property type="project" value="UniProtKB-KW"/>
</dbReference>
<name>A0A1G7TD47_9PROT</name>
<dbReference type="PIRSF" id="PIRSF000774">
    <property type="entry name" value="RpoN"/>
    <property type="match status" value="1"/>
</dbReference>
<dbReference type="InterPro" id="IPR038709">
    <property type="entry name" value="RpoN_core-bd_sf"/>
</dbReference>
<dbReference type="Pfam" id="PF04963">
    <property type="entry name" value="Sigma54_CBD"/>
    <property type="match status" value="1"/>
</dbReference>
<feature type="compositionally biased region" description="Basic and acidic residues" evidence="10">
    <location>
        <begin position="52"/>
        <end position="80"/>
    </location>
</feature>
<dbReference type="Proteomes" id="UP000199415">
    <property type="component" value="Unassembled WGS sequence"/>
</dbReference>
<dbReference type="RefSeq" id="WP_090020898.1">
    <property type="nucleotide sequence ID" value="NZ_FNCE01000009.1"/>
</dbReference>
<dbReference type="InterPro" id="IPR007046">
    <property type="entry name" value="RNA_pol_sigma_54_core-bd"/>
</dbReference>
<dbReference type="Pfam" id="PF00309">
    <property type="entry name" value="Sigma54_AID"/>
    <property type="match status" value="1"/>
</dbReference>